<accession>A0A7W9IMU1</accession>
<dbReference type="EMBL" id="JACHMP010000001">
    <property type="protein sequence ID" value="MBB5823221.1"/>
    <property type="molecule type" value="Genomic_DNA"/>
</dbReference>
<sequence length="57" mass="6252">MFTYSAQFRAGAVALARLRRQRRRTPTGGFVDAMDAPRRDGRHRAAPGTAAIRGHTA</sequence>
<reference evidence="2 3" key="1">
    <citation type="submission" date="2020-08" db="EMBL/GenBank/DDBJ databases">
        <title>Sequencing the genomes of 1000 actinobacteria strains.</title>
        <authorList>
            <person name="Klenk H.-P."/>
        </authorList>
    </citation>
    <scope>NUCLEOTIDE SEQUENCE [LARGE SCALE GENOMIC DNA]</scope>
    <source>
        <strain evidence="2 3">DSM 46887</strain>
    </source>
</reference>
<protein>
    <submittedName>
        <fullName evidence="2">Uncharacterized protein</fullName>
    </submittedName>
</protein>
<evidence type="ECO:0000313" key="3">
    <source>
        <dbReference type="Proteomes" id="UP000540685"/>
    </source>
</evidence>
<proteinExistence type="predicted"/>
<dbReference type="RefSeq" id="WP_184540238.1">
    <property type="nucleotide sequence ID" value="NZ_JACHMP010000001.1"/>
</dbReference>
<comment type="caution">
    <text evidence="2">The sequence shown here is derived from an EMBL/GenBank/DDBJ whole genome shotgun (WGS) entry which is preliminary data.</text>
</comment>
<keyword evidence="3" id="KW-1185">Reference proteome</keyword>
<gene>
    <name evidence="2" type="ORF">F4562_006283</name>
</gene>
<evidence type="ECO:0000256" key="1">
    <source>
        <dbReference type="SAM" id="MobiDB-lite"/>
    </source>
</evidence>
<name>A0A7W9IMU1_9ACTN</name>
<feature type="region of interest" description="Disordered" evidence="1">
    <location>
        <begin position="19"/>
        <end position="57"/>
    </location>
</feature>
<organism evidence="2 3">
    <name type="scientific">Streptosporangium becharense</name>
    <dbReference type="NCBI Taxonomy" id="1816182"/>
    <lineage>
        <taxon>Bacteria</taxon>
        <taxon>Bacillati</taxon>
        <taxon>Actinomycetota</taxon>
        <taxon>Actinomycetes</taxon>
        <taxon>Streptosporangiales</taxon>
        <taxon>Streptosporangiaceae</taxon>
        <taxon>Streptosporangium</taxon>
    </lineage>
</organism>
<evidence type="ECO:0000313" key="2">
    <source>
        <dbReference type="EMBL" id="MBB5823221.1"/>
    </source>
</evidence>
<dbReference type="AlphaFoldDB" id="A0A7W9IMU1"/>
<dbReference type="Proteomes" id="UP000540685">
    <property type="component" value="Unassembled WGS sequence"/>
</dbReference>